<reference evidence="8 9" key="1">
    <citation type="submission" date="2019-02" db="EMBL/GenBank/DDBJ databases">
        <title>Deep-cultivation of Planctomycetes and their phenomic and genomic characterization uncovers novel biology.</title>
        <authorList>
            <person name="Wiegand S."/>
            <person name="Jogler M."/>
            <person name="Boedeker C."/>
            <person name="Pinto D."/>
            <person name="Vollmers J."/>
            <person name="Rivas-Marin E."/>
            <person name="Kohn T."/>
            <person name="Peeters S.H."/>
            <person name="Heuer A."/>
            <person name="Rast P."/>
            <person name="Oberbeckmann S."/>
            <person name="Bunk B."/>
            <person name="Jeske O."/>
            <person name="Meyerdierks A."/>
            <person name="Storesund J.E."/>
            <person name="Kallscheuer N."/>
            <person name="Luecker S."/>
            <person name="Lage O.M."/>
            <person name="Pohl T."/>
            <person name="Merkel B.J."/>
            <person name="Hornburger P."/>
            <person name="Mueller R.-W."/>
            <person name="Bruemmer F."/>
            <person name="Labrenz M."/>
            <person name="Spormann A.M."/>
            <person name="Op den Camp H."/>
            <person name="Overmann J."/>
            <person name="Amann R."/>
            <person name="Jetten M.S.M."/>
            <person name="Mascher T."/>
            <person name="Medema M.H."/>
            <person name="Devos D.P."/>
            <person name="Kaster A.-K."/>
            <person name="Ovreas L."/>
            <person name="Rohde M."/>
            <person name="Galperin M.Y."/>
            <person name="Jogler C."/>
        </authorList>
    </citation>
    <scope>NUCLEOTIDE SEQUENCE [LARGE SCALE GENOMIC DNA]</scope>
    <source>
        <strain evidence="8 9">Pla163</strain>
    </source>
</reference>
<feature type="domain" description="Tr-type G" evidence="7">
    <location>
        <begin position="6"/>
        <end position="258"/>
    </location>
</feature>
<dbReference type="InterPro" id="IPR009000">
    <property type="entry name" value="Transl_B-barrel_sf"/>
</dbReference>
<dbReference type="Gene3D" id="2.40.30.10">
    <property type="entry name" value="Translation factors"/>
    <property type="match status" value="1"/>
</dbReference>
<dbReference type="RefSeq" id="WP_145189608.1">
    <property type="nucleotide sequence ID" value="NZ_CP036290.1"/>
</dbReference>
<dbReference type="Pfam" id="PF00679">
    <property type="entry name" value="EFG_C"/>
    <property type="match status" value="1"/>
</dbReference>
<dbReference type="SUPFAM" id="SSF54211">
    <property type="entry name" value="Ribosomal protein S5 domain 2-like"/>
    <property type="match status" value="1"/>
</dbReference>
<dbReference type="InterPro" id="IPR027417">
    <property type="entry name" value="P-loop_NTPase"/>
</dbReference>
<dbReference type="Gene3D" id="3.30.70.240">
    <property type="match status" value="1"/>
</dbReference>
<protein>
    <recommendedName>
        <fullName evidence="1">Elongation factor G</fullName>
    </recommendedName>
</protein>
<dbReference type="InterPro" id="IPR003593">
    <property type="entry name" value="AAA+_ATPase"/>
</dbReference>
<dbReference type="InterPro" id="IPR041095">
    <property type="entry name" value="EFG_II"/>
</dbReference>
<evidence type="ECO:0000313" key="9">
    <source>
        <dbReference type="Proteomes" id="UP000319342"/>
    </source>
</evidence>
<gene>
    <name evidence="8" type="primary">fusA_2</name>
    <name evidence="8" type="ORF">Pla163_28590</name>
</gene>
<evidence type="ECO:0000256" key="1">
    <source>
        <dbReference type="ARBA" id="ARBA00017872"/>
    </source>
</evidence>
<dbReference type="InterPro" id="IPR000640">
    <property type="entry name" value="EFG_V-like"/>
</dbReference>
<dbReference type="InterPro" id="IPR009022">
    <property type="entry name" value="EFG_III"/>
</dbReference>
<evidence type="ECO:0000256" key="5">
    <source>
        <dbReference type="ARBA" id="ARBA00023134"/>
    </source>
</evidence>
<dbReference type="InterPro" id="IPR000795">
    <property type="entry name" value="T_Tr_GTP-bd_dom"/>
</dbReference>
<dbReference type="SUPFAM" id="SSF52540">
    <property type="entry name" value="P-loop containing nucleoside triphosphate hydrolases"/>
    <property type="match status" value="1"/>
</dbReference>
<evidence type="ECO:0000313" key="8">
    <source>
        <dbReference type="EMBL" id="QDU85726.1"/>
    </source>
</evidence>
<dbReference type="Gene3D" id="3.30.230.10">
    <property type="match status" value="1"/>
</dbReference>
<keyword evidence="3 8" id="KW-0251">Elongation factor</keyword>
<dbReference type="CDD" id="cd03713">
    <property type="entry name" value="EFG_mtEFG_C"/>
    <property type="match status" value="1"/>
</dbReference>
<dbReference type="SUPFAM" id="SSF50447">
    <property type="entry name" value="Translation proteins"/>
    <property type="match status" value="1"/>
</dbReference>
<dbReference type="GO" id="GO:0003746">
    <property type="term" value="F:translation elongation factor activity"/>
    <property type="evidence" value="ECO:0007669"/>
    <property type="project" value="UniProtKB-KW"/>
</dbReference>
<dbReference type="NCBIfam" id="NF009381">
    <property type="entry name" value="PRK12740.1-5"/>
    <property type="match status" value="1"/>
</dbReference>
<dbReference type="InterPro" id="IPR035649">
    <property type="entry name" value="EFG_V"/>
</dbReference>
<dbReference type="InterPro" id="IPR035647">
    <property type="entry name" value="EFG_III/V"/>
</dbReference>
<comment type="function">
    <text evidence="6">Catalyzes the GTP-dependent ribosomal translocation step during translation elongation. During this step, the ribosome changes from the pre-translocational (PRE) to the post-translocational (POST) state as the newly formed A-site-bound peptidyl-tRNA and P-site-bound deacylated tRNA move to the P and E sites, respectively. Catalyzes the coordinated movement of the two tRNA molecules, the mRNA and conformational changes in the ribosome.</text>
</comment>
<evidence type="ECO:0000256" key="6">
    <source>
        <dbReference type="ARBA" id="ARBA00024731"/>
    </source>
</evidence>
<name>A0A518D2M3_9BACT</name>
<dbReference type="Gene3D" id="3.40.50.300">
    <property type="entry name" value="P-loop containing nucleotide triphosphate hydrolases"/>
    <property type="match status" value="1"/>
</dbReference>
<dbReference type="InterPro" id="IPR053905">
    <property type="entry name" value="EF-G-like_DII"/>
</dbReference>
<dbReference type="AlphaFoldDB" id="A0A518D2M3"/>
<accession>A0A518D2M3</accession>
<dbReference type="GO" id="GO:0003924">
    <property type="term" value="F:GTPase activity"/>
    <property type="evidence" value="ECO:0007669"/>
    <property type="project" value="InterPro"/>
</dbReference>
<sequence>MSHPSPRHRNVVFIGHPGAGKTTLVDALAFAAGATERKGSVGDRTSLCDTEPEEQEKQHTLQLAVVHARHGDFDWNFVDTPGYPEFEGETRAGLFAADMAIAVVSCASGVTTNLRRKVAEIHAAGRPMAIVATHCEDENRPFAQLVEELRAAFGETCVPGLLPDLDGGRLVGVHRVIGDDQSPWRQRLMDRVIDGCEDEATVERYLESQTLTEDELRAHYPSAIAARTLVPVLCANPETGVGVDELLAFLERAAPGPMTVRGYTRGGESMDLSTDGEPEGVVFGVRNDQHLGKVCLARLLHGRLAAQSSVQAVGRDARPEKLGGLFVLMGGKNREAVTEAEAGSIVALAKVEGLEVGDTFGSPVAASAKGAVPVDFPTMSEPLVSHAIELVNRADEQKIGPALVKLASEDPTFRHRHDSLTHELVVSGMSELHLDILESRLKRRFGIEITTRPPRIAYRETVRGEAQASHRHKKQSGGRGQFGECHLRVRPAAEGSGIVFHDKVVGGAIPKNLIPAVEKGVREICSQGILTHAQVIDVEVELFDGKFHAVDSDEMSFKMAGARAFREAFSKAKPTLLEPLMELEIHVPAEHAGAVFSDLTSHRRGHVVDQSSEGDGAVTIVIAHAPLALLGTYNRDLRSMTAGAATWSMKAHGYASVPAAEQAKVLAESGKKHDDD</sequence>
<proteinExistence type="predicted"/>
<evidence type="ECO:0000256" key="4">
    <source>
        <dbReference type="ARBA" id="ARBA00022917"/>
    </source>
</evidence>
<dbReference type="CDD" id="cd01434">
    <property type="entry name" value="EFG_mtEFG1_IV"/>
    <property type="match status" value="1"/>
</dbReference>
<dbReference type="Pfam" id="PF00009">
    <property type="entry name" value="GTP_EFTU"/>
    <property type="match status" value="1"/>
</dbReference>
<dbReference type="PANTHER" id="PTHR43261:SF6">
    <property type="entry name" value="ELONGATION FACTOR G-LIKE PROTEIN"/>
    <property type="match status" value="1"/>
</dbReference>
<dbReference type="Proteomes" id="UP000319342">
    <property type="component" value="Chromosome"/>
</dbReference>
<evidence type="ECO:0000259" key="7">
    <source>
        <dbReference type="PROSITE" id="PS51722"/>
    </source>
</evidence>
<dbReference type="FunFam" id="3.30.70.240:FF:000001">
    <property type="entry name" value="Elongation factor G"/>
    <property type="match status" value="1"/>
</dbReference>
<dbReference type="Pfam" id="PF03764">
    <property type="entry name" value="EFG_IV"/>
    <property type="match status" value="1"/>
</dbReference>
<dbReference type="Pfam" id="PF22042">
    <property type="entry name" value="EF-G_D2"/>
    <property type="match status" value="1"/>
</dbReference>
<dbReference type="GO" id="GO:0005525">
    <property type="term" value="F:GTP binding"/>
    <property type="evidence" value="ECO:0007669"/>
    <property type="project" value="UniProtKB-KW"/>
</dbReference>
<evidence type="ECO:0000256" key="3">
    <source>
        <dbReference type="ARBA" id="ARBA00022768"/>
    </source>
</evidence>
<keyword evidence="9" id="KW-1185">Reference proteome</keyword>
<dbReference type="OrthoDB" id="9804431at2"/>
<dbReference type="PANTHER" id="PTHR43261">
    <property type="entry name" value="TRANSLATION ELONGATION FACTOR G-RELATED"/>
    <property type="match status" value="1"/>
</dbReference>
<dbReference type="SUPFAM" id="SSF54980">
    <property type="entry name" value="EF-G C-terminal domain-like"/>
    <property type="match status" value="2"/>
</dbReference>
<dbReference type="InterPro" id="IPR005517">
    <property type="entry name" value="Transl_elong_EFG/EF2_IV"/>
</dbReference>
<dbReference type="Gene3D" id="3.30.70.870">
    <property type="entry name" value="Elongation Factor G (Translational Gtpase), domain 3"/>
    <property type="match status" value="1"/>
</dbReference>
<keyword evidence="4" id="KW-0648">Protein biosynthesis</keyword>
<dbReference type="InterPro" id="IPR020568">
    <property type="entry name" value="Ribosomal_Su5_D2-typ_SF"/>
</dbReference>
<keyword evidence="5" id="KW-0342">GTP-binding</keyword>
<dbReference type="FunFam" id="3.30.230.10:FF:000003">
    <property type="entry name" value="Elongation factor G"/>
    <property type="match status" value="1"/>
</dbReference>
<dbReference type="SMART" id="SM00382">
    <property type="entry name" value="AAA"/>
    <property type="match status" value="1"/>
</dbReference>
<organism evidence="8 9">
    <name type="scientific">Rohdeia mirabilis</name>
    <dbReference type="NCBI Taxonomy" id="2528008"/>
    <lineage>
        <taxon>Bacteria</taxon>
        <taxon>Pseudomonadati</taxon>
        <taxon>Planctomycetota</taxon>
        <taxon>Planctomycetia</taxon>
        <taxon>Planctomycetia incertae sedis</taxon>
        <taxon>Rohdeia</taxon>
    </lineage>
</organism>
<dbReference type="SMART" id="SM00889">
    <property type="entry name" value="EFG_IV"/>
    <property type="match status" value="1"/>
</dbReference>
<dbReference type="PROSITE" id="PS51722">
    <property type="entry name" value="G_TR_2"/>
    <property type="match status" value="1"/>
</dbReference>
<dbReference type="EMBL" id="CP036290">
    <property type="protein sequence ID" value="QDU85726.1"/>
    <property type="molecule type" value="Genomic_DNA"/>
</dbReference>
<dbReference type="InterPro" id="IPR014721">
    <property type="entry name" value="Ribsml_uS5_D2-typ_fold_subgr"/>
</dbReference>
<dbReference type="GO" id="GO:0032790">
    <property type="term" value="P:ribosome disassembly"/>
    <property type="evidence" value="ECO:0007669"/>
    <property type="project" value="TreeGrafter"/>
</dbReference>
<dbReference type="InterPro" id="IPR047872">
    <property type="entry name" value="EFG_IV"/>
</dbReference>
<dbReference type="Pfam" id="PF14492">
    <property type="entry name" value="EFG_III"/>
    <property type="match status" value="1"/>
</dbReference>
<dbReference type="CDD" id="cd16262">
    <property type="entry name" value="EFG_III"/>
    <property type="match status" value="1"/>
</dbReference>
<evidence type="ECO:0000256" key="2">
    <source>
        <dbReference type="ARBA" id="ARBA00022741"/>
    </source>
</evidence>
<dbReference type="SMART" id="SM00838">
    <property type="entry name" value="EFG_C"/>
    <property type="match status" value="1"/>
</dbReference>
<keyword evidence="2" id="KW-0547">Nucleotide-binding</keyword>